<name>A0ABZ0K1G0_9GAMM</name>
<evidence type="ECO:0000313" key="12">
    <source>
        <dbReference type="Proteomes" id="UP001529491"/>
    </source>
</evidence>
<feature type="chain" id="PRO_5047117117" evidence="8">
    <location>
        <begin position="26"/>
        <end position="441"/>
    </location>
</feature>
<dbReference type="RefSeq" id="WP_310470658.1">
    <property type="nucleotide sequence ID" value="NZ_CP136522.1"/>
</dbReference>
<evidence type="ECO:0000256" key="7">
    <source>
        <dbReference type="SAM" id="MobiDB-lite"/>
    </source>
</evidence>
<dbReference type="Proteomes" id="UP001529491">
    <property type="component" value="Chromosome"/>
</dbReference>
<evidence type="ECO:0000256" key="1">
    <source>
        <dbReference type="ARBA" id="ARBA00001911"/>
    </source>
</evidence>
<feature type="domain" description="Gfo/Idh/MocA-like oxidoreductase N-terminal" evidence="9">
    <location>
        <begin position="52"/>
        <end position="178"/>
    </location>
</feature>
<dbReference type="Pfam" id="PF21252">
    <property type="entry name" value="Glyco_hydro_109_C"/>
    <property type="match status" value="1"/>
</dbReference>
<evidence type="ECO:0000256" key="5">
    <source>
        <dbReference type="ARBA" id="ARBA00023027"/>
    </source>
</evidence>
<evidence type="ECO:0000313" key="11">
    <source>
        <dbReference type="EMBL" id="WOT06383.1"/>
    </source>
</evidence>
<evidence type="ECO:0000259" key="10">
    <source>
        <dbReference type="Pfam" id="PF21252"/>
    </source>
</evidence>
<keyword evidence="3 8" id="KW-0732">Signal</keyword>
<dbReference type="Pfam" id="PF01408">
    <property type="entry name" value="GFO_IDH_MocA"/>
    <property type="match status" value="1"/>
</dbReference>
<dbReference type="InterPro" id="IPR050463">
    <property type="entry name" value="Gfo/Idh/MocA_oxidrdct_glycsds"/>
</dbReference>
<gene>
    <name evidence="11" type="ORF">RGE70_06330</name>
</gene>
<dbReference type="PANTHER" id="PTHR43818">
    <property type="entry name" value="BCDNA.GH03377"/>
    <property type="match status" value="1"/>
</dbReference>
<dbReference type="EMBL" id="CP136522">
    <property type="protein sequence ID" value="WOT06383.1"/>
    <property type="molecule type" value="Genomic_DNA"/>
</dbReference>
<dbReference type="SUPFAM" id="SSF51735">
    <property type="entry name" value="NAD(P)-binding Rossmann-fold domains"/>
    <property type="match status" value="1"/>
</dbReference>
<keyword evidence="4" id="KW-0378">Hydrolase</keyword>
<comment type="similarity">
    <text evidence="2">Belongs to the Gfo/Idh/MocA family. Glycosyl hydrolase 109 subfamily.</text>
</comment>
<protein>
    <submittedName>
        <fullName evidence="11">Gfo/Idh/MocA family oxidoreductase</fullName>
    </submittedName>
</protein>
<dbReference type="InterPro" id="IPR000683">
    <property type="entry name" value="Gfo/Idh/MocA-like_OxRdtase_N"/>
</dbReference>
<evidence type="ECO:0000256" key="4">
    <source>
        <dbReference type="ARBA" id="ARBA00022801"/>
    </source>
</evidence>
<dbReference type="PANTHER" id="PTHR43818:SF1">
    <property type="entry name" value="GLYCOSYL HYDROLASE FAMILY 109 PROTEIN"/>
    <property type="match status" value="1"/>
</dbReference>
<feature type="region of interest" description="Disordered" evidence="7">
    <location>
        <begin position="266"/>
        <end position="287"/>
    </location>
</feature>
<keyword evidence="5" id="KW-0520">NAD</keyword>
<evidence type="ECO:0000256" key="8">
    <source>
        <dbReference type="SAM" id="SignalP"/>
    </source>
</evidence>
<dbReference type="InterPro" id="IPR036291">
    <property type="entry name" value="NAD(P)-bd_dom_sf"/>
</dbReference>
<organism evidence="11 12">
    <name type="scientific">Shewanella youngdeokensis</name>
    <dbReference type="NCBI Taxonomy" id="2999068"/>
    <lineage>
        <taxon>Bacteria</taxon>
        <taxon>Pseudomonadati</taxon>
        <taxon>Pseudomonadota</taxon>
        <taxon>Gammaproteobacteria</taxon>
        <taxon>Alteromonadales</taxon>
        <taxon>Shewanellaceae</taxon>
        <taxon>Shewanella</taxon>
    </lineage>
</organism>
<keyword evidence="12" id="KW-1185">Reference proteome</keyword>
<dbReference type="Gene3D" id="3.40.50.720">
    <property type="entry name" value="NAD(P)-binding Rossmann-like Domain"/>
    <property type="match status" value="1"/>
</dbReference>
<reference evidence="11 12" key="1">
    <citation type="submission" date="2023-10" db="EMBL/GenBank/DDBJ databases">
        <title>Complete genome sequence of Shewanella sp. DAU334.</title>
        <authorList>
            <person name="Lee Y.-S."/>
            <person name="Jeong H.-R."/>
            <person name="Hwang E.-J."/>
            <person name="Choi Y.-L."/>
            <person name="Kim G.-D."/>
        </authorList>
    </citation>
    <scope>NUCLEOTIDE SEQUENCE [LARGE SCALE GENOMIC DNA]</scope>
    <source>
        <strain evidence="11 12">DAU334</strain>
    </source>
</reference>
<accession>A0ABZ0K1G0</accession>
<evidence type="ECO:0000259" key="9">
    <source>
        <dbReference type="Pfam" id="PF01408"/>
    </source>
</evidence>
<evidence type="ECO:0000256" key="3">
    <source>
        <dbReference type="ARBA" id="ARBA00022729"/>
    </source>
</evidence>
<evidence type="ECO:0000256" key="6">
    <source>
        <dbReference type="ARBA" id="ARBA00023295"/>
    </source>
</evidence>
<feature type="domain" description="Glycosyl hydrolase 109 C-terminal" evidence="10">
    <location>
        <begin position="189"/>
        <end position="348"/>
    </location>
</feature>
<feature type="compositionally biased region" description="Polar residues" evidence="7">
    <location>
        <begin position="266"/>
        <end position="277"/>
    </location>
</feature>
<keyword evidence="6" id="KW-0326">Glycosidase</keyword>
<feature type="signal peptide" evidence="8">
    <location>
        <begin position="1"/>
        <end position="25"/>
    </location>
</feature>
<dbReference type="InterPro" id="IPR049303">
    <property type="entry name" value="Glyco_hydro_109_C"/>
</dbReference>
<dbReference type="Gene3D" id="3.30.360.10">
    <property type="entry name" value="Dihydrodipicolinate Reductase, domain 2"/>
    <property type="match status" value="1"/>
</dbReference>
<comment type="cofactor">
    <cofactor evidence="1">
        <name>NAD(+)</name>
        <dbReference type="ChEBI" id="CHEBI:57540"/>
    </cofactor>
</comment>
<sequence>MKLDRRLFLKSASLAAVSLSHPSLAASLNPISKPQQFDPSVIGLTVPEINIVRVAVIGVGDRGTHYINQLLNIDGVSITAICDTDSTALDKVMEQFSQRDLKAPDRFTGNEQTYLDLLTKNDIDIVIICTPWEWHAPMAIDAMESGKHVLVEAPMALSVEECWQIVNTSEKTQKNCMMMESINYGRDALMVLNMVRKGVLGELLHAEASYNLKLHKHMQQLTPKMGNLDRYKNVKLNGSYYPTHGLGPVSLYMDIHRGDRFDYITAMTSPSSPSSNQDNREQQHPLKGLDVNINTSLIKTVKGRTIIINNTVNHGSASSVQTAPHSRIQGTKGSYISSPNRIVLSSNTNEQYLNTFNWEQKYQHPLWQQLDRQTKHHCLSHNMDFLMLWRVVYCLRNGEPLDQNVYDGAALSVVSILSEISISNRSHSVNFPDFTRGQWQT</sequence>
<proteinExistence type="inferred from homology"/>
<evidence type="ECO:0000256" key="2">
    <source>
        <dbReference type="ARBA" id="ARBA00009329"/>
    </source>
</evidence>